<name>A0ACC2W5A1_9TREE</name>
<accession>A0ACC2W5A1</accession>
<reference evidence="1" key="1">
    <citation type="submission" date="2023-04" db="EMBL/GenBank/DDBJ databases">
        <title>Draft Genome sequencing of Naganishia species isolated from polar environments using Oxford Nanopore Technology.</title>
        <authorList>
            <person name="Leo P."/>
            <person name="Venkateswaran K."/>
        </authorList>
    </citation>
    <scope>NUCLEOTIDE SEQUENCE</scope>
    <source>
        <strain evidence="1">MNA-CCFEE 5261</strain>
    </source>
</reference>
<proteinExistence type="predicted"/>
<dbReference type="EMBL" id="JASBWR010000029">
    <property type="protein sequence ID" value="KAJ9106633.1"/>
    <property type="molecule type" value="Genomic_DNA"/>
</dbReference>
<protein>
    <submittedName>
        <fullName evidence="1">Uncharacterized protein</fullName>
    </submittedName>
</protein>
<sequence>MSSVVKKSLFAPKIKKNALRRKSVTLTTPLTPPATQAKPASEDTVKFRIGQLSESAVVAEEEALDPQDSSKGVVSEPTKATGEGESDIEEDYGENDIFNEPTITRRQSLVASQRRLSGITPPVVRQRLGSISAGPTASNVTEENAPPMRISIPVAKPTKRRRSLVAQRPTVLKTPMLRSGGATVVAEPGPNVEKVAEIALETGKKYVMGIDPKTNKLRKFRVNGNASEAEFTESVSEGVPEDEEDGEYDGPEKIPVAPKNLETRITSIKQLPRMIREEDIPLLERVQLDVSDITMADLCKPTLEIGQISENFNLVKAAQKRIRNERKQRRLERLQARLERRALNDADTVKLKTEESQRKKAQNELLNHDEPASQSSGLRLKLDKSGKLGVDEDSTIVNRHRNTTNLTMSREESNPFENPVTSSTYSRRKHTDRWTPDEAIQFYNALSTWGTDFTFIAQLFPYRTRKQIKLKFNLEEKKYPEIVELALKRKLPVDFEKYCLQSNNKIESLEYYNEQLRQVRVTHEEHMALIKLERERALKEDAEANRRREIEIRTGSKPMTRAEKLKELRKNEMVVGLIDDKKREEE</sequence>
<gene>
    <name evidence="1" type="ORF">QFC19_003132</name>
</gene>
<evidence type="ECO:0000313" key="1">
    <source>
        <dbReference type="EMBL" id="KAJ9106633.1"/>
    </source>
</evidence>
<dbReference type="Proteomes" id="UP001241377">
    <property type="component" value="Unassembled WGS sequence"/>
</dbReference>
<evidence type="ECO:0000313" key="2">
    <source>
        <dbReference type="Proteomes" id="UP001241377"/>
    </source>
</evidence>
<comment type="caution">
    <text evidence="1">The sequence shown here is derived from an EMBL/GenBank/DDBJ whole genome shotgun (WGS) entry which is preliminary data.</text>
</comment>
<keyword evidence="2" id="KW-1185">Reference proteome</keyword>
<organism evidence="1 2">
    <name type="scientific">Naganishia cerealis</name>
    <dbReference type="NCBI Taxonomy" id="610337"/>
    <lineage>
        <taxon>Eukaryota</taxon>
        <taxon>Fungi</taxon>
        <taxon>Dikarya</taxon>
        <taxon>Basidiomycota</taxon>
        <taxon>Agaricomycotina</taxon>
        <taxon>Tremellomycetes</taxon>
        <taxon>Filobasidiales</taxon>
        <taxon>Filobasidiaceae</taxon>
        <taxon>Naganishia</taxon>
    </lineage>
</organism>